<organism evidence="3 4">
    <name type="scientific">Vibrio algivorus</name>
    <dbReference type="NCBI Taxonomy" id="1667024"/>
    <lineage>
        <taxon>Bacteria</taxon>
        <taxon>Pseudomonadati</taxon>
        <taxon>Pseudomonadota</taxon>
        <taxon>Gammaproteobacteria</taxon>
        <taxon>Vibrionales</taxon>
        <taxon>Vibrionaceae</taxon>
        <taxon>Vibrio</taxon>
    </lineage>
</organism>
<protein>
    <submittedName>
        <fullName evidence="3">Glycosyl transferase</fullName>
    </submittedName>
</protein>
<dbReference type="GO" id="GO:0016740">
    <property type="term" value="F:transferase activity"/>
    <property type="evidence" value="ECO:0007669"/>
    <property type="project" value="UniProtKB-KW"/>
</dbReference>
<dbReference type="Pfam" id="PF13439">
    <property type="entry name" value="Glyco_transf_4"/>
    <property type="match status" value="1"/>
</dbReference>
<dbReference type="EMBL" id="BSPV01000001">
    <property type="protein sequence ID" value="GLT13161.1"/>
    <property type="molecule type" value="Genomic_DNA"/>
</dbReference>
<evidence type="ECO:0000259" key="1">
    <source>
        <dbReference type="Pfam" id="PF00534"/>
    </source>
</evidence>
<accession>A0ABQ6EJL2</accession>
<feature type="domain" description="Glycosyl transferase family 1" evidence="1">
    <location>
        <begin position="179"/>
        <end position="333"/>
    </location>
</feature>
<keyword evidence="3" id="KW-0808">Transferase</keyword>
<proteinExistence type="predicted"/>
<dbReference type="RefSeq" id="WP_089124640.1">
    <property type="nucleotide sequence ID" value="NZ_BSPV01000001.1"/>
</dbReference>
<evidence type="ECO:0000259" key="2">
    <source>
        <dbReference type="Pfam" id="PF13439"/>
    </source>
</evidence>
<dbReference type="Proteomes" id="UP001157156">
    <property type="component" value="Unassembled WGS sequence"/>
</dbReference>
<feature type="domain" description="Glycosyltransferase subfamily 4-like N-terminal" evidence="2">
    <location>
        <begin position="13"/>
        <end position="175"/>
    </location>
</feature>
<dbReference type="Gene3D" id="3.40.50.2000">
    <property type="entry name" value="Glycogen Phosphorylase B"/>
    <property type="match status" value="2"/>
</dbReference>
<dbReference type="Pfam" id="PF00534">
    <property type="entry name" value="Glycos_transf_1"/>
    <property type="match status" value="1"/>
</dbReference>
<name>A0ABQ6EJL2_9VIBR</name>
<evidence type="ECO:0000313" key="4">
    <source>
        <dbReference type="Proteomes" id="UP001157156"/>
    </source>
</evidence>
<keyword evidence="4" id="KW-1185">Reference proteome</keyword>
<dbReference type="PANTHER" id="PTHR12526:SF638">
    <property type="entry name" value="SPORE COAT PROTEIN SA"/>
    <property type="match status" value="1"/>
</dbReference>
<dbReference type="CDD" id="cd03811">
    <property type="entry name" value="GT4_GT28_WabH-like"/>
    <property type="match status" value="1"/>
</dbReference>
<dbReference type="SUPFAM" id="SSF53756">
    <property type="entry name" value="UDP-Glycosyltransferase/glycogen phosphorylase"/>
    <property type="match status" value="1"/>
</dbReference>
<comment type="caution">
    <text evidence="3">The sequence shown here is derived from an EMBL/GenBank/DDBJ whole genome shotgun (WGS) entry which is preliminary data.</text>
</comment>
<gene>
    <name evidence="3" type="primary">wabH</name>
    <name evidence="3" type="ORF">GCM10007931_01350</name>
</gene>
<dbReference type="InterPro" id="IPR028098">
    <property type="entry name" value="Glyco_trans_4-like_N"/>
</dbReference>
<dbReference type="InterPro" id="IPR001296">
    <property type="entry name" value="Glyco_trans_1"/>
</dbReference>
<evidence type="ECO:0000313" key="3">
    <source>
        <dbReference type="EMBL" id="GLT13161.1"/>
    </source>
</evidence>
<dbReference type="PANTHER" id="PTHR12526">
    <property type="entry name" value="GLYCOSYLTRANSFERASE"/>
    <property type="match status" value="1"/>
</dbReference>
<sequence length="359" mass="41533">MKIKFLIRDLKVEGVQVVTLRMAKLLVDHGHDVEVVTLFEDIQLPLDGTVPIYTLAIQKSDNSKEKNKLINQAFLNWYHSSPSFDFLIASHSETIKLISKFNDPRLISYIHNSDEYSYLSRNIFKQYKYRFKLKRKLKNKHVFCVSDRINQFVKKCCGEQNLRSIHTIYNPFDFDSIQKKSKESILEPCPDNYIIFVGRIEKQKRLDRLVNAFSLLNNSNMQLMILGEGDLKADIQRQVNKLGLQKQVFFHDFVENPYPWIRKARLLALTSDFEGLPTVLIEALSIGTPVVSVDCPSGPSEILTGELSKYLINSYDEQVIAHKIQQVLEDSKEQISESGYLPFSNQQVYQRLLSTFNSL</sequence>
<reference evidence="4" key="1">
    <citation type="journal article" date="2019" name="Int. J. Syst. Evol. Microbiol.">
        <title>The Global Catalogue of Microorganisms (GCM) 10K type strain sequencing project: providing services to taxonomists for standard genome sequencing and annotation.</title>
        <authorList>
            <consortium name="The Broad Institute Genomics Platform"/>
            <consortium name="The Broad Institute Genome Sequencing Center for Infectious Disease"/>
            <person name="Wu L."/>
            <person name="Ma J."/>
        </authorList>
    </citation>
    <scope>NUCLEOTIDE SEQUENCE [LARGE SCALE GENOMIC DNA]</scope>
    <source>
        <strain evidence="4">NBRC 111146</strain>
    </source>
</reference>